<dbReference type="InterPro" id="IPR038477">
    <property type="entry name" value="ASST_N_sf"/>
</dbReference>
<feature type="domain" description="Arylsulfotransferase N-terminal" evidence="2">
    <location>
        <begin position="304"/>
        <end position="386"/>
    </location>
</feature>
<keyword evidence="4" id="KW-1185">Reference proteome</keyword>
<keyword evidence="1" id="KW-0472">Membrane</keyword>
<dbReference type="GeneID" id="77468403"/>
<dbReference type="InterPro" id="IPR035391">
    <property type="entry name" value="Arylsulfotran_N"/>
</dbReference>
<dbReference type="EMBL" id="CP028103">
    <property type="protein sequence ID" value="AVQ31602.1"/>
    <property type="molecule type" value="Genomic_DNA"/>
</dbReference>
<protein>
    <recommendedName>
        <fullName evidence="2">Arylsulfotransferase N-terminal domain-containing protein</fullName>
    </recommendedName>
</protein>
<proteinExistence type="predicted"/>
<organism evidence="3 4">
    <name type="scientific">Fusobacterium varium ATCC 27725</name>
    <dbReference type="NCBI Taxonomy" id="469618"/>
    <lineage>
        <taxon>Bacteria</taxon>
        <taxon>Fusobacteriati</taxon>
        <taxon>Fusobacteriota</taxon>
        <taxon>Fusobacteriia</taxon>
        <taxon>Fusobacteriales</taxon>
        <taxon>Fusobacteriaceae</taxon>
        <taxon>Fusobacterium</taxon>
    </lineage>
</organism>
<dbReference type="Pfam" id="PF17425">
    <property type="entry name" value="Arylsulfotran_N"/>
    <property type="match status" value="1"/>
</dbReference>
<sequence>MLINRKEKLIIGSSVCIIGLGILLYISKDKIMEKLSNSPSLVITYKESQSKKLKKEIEKKISDKNFNSIMNRLSMEKLEILKESLKFPEVVEALNTKDGNKYNSDKYFSPDVTQEEAVKIANISRGFGEIEVLSVEFKNYLEGKYPDFNYNEVNKNENKIPDVLKIKDKILKLFPDKEIADIIKTLNGEQLNKLNSIIAGNAEVVSLMEFKEEDINNFKKYEEEFFNSSLILDEMKRIVATSKGIDEMTLVSPELKEVIDKHLKDIDYKKMSSFGEFYLLDKNSGIELEKEYREKYYTFDNPFIKLNPYGRTPLSAIVKIENEAVGKDISVTVEGKEGSPDYTYKTKVRVNGEIPIIGLYPKAVNKVSLKMTNNGVLKNKNITIETSLIDDNLPAVVIEKKVEGSIEQGMNLVSFNTKDESLPFIFDSNANIRYLLIVSPVIKKSLLDRNERGNWEAIDENLIFEFDILGKIVNIQDNNRIKLDENWKNGVLFRNNQYLPKKNNILIVYGFSDKAYPSGVFSEIGKDSGHELFKARLYYDKNSFEDNSILSGKRIELFQE</sequence>
<reference evidence="4" key="1">
    <citation type="journal article" date="2018" name="MSphere">
        <title>Fusobacterium Genomics Using MinION and Illumina Sequencing Enables Genome Completion and Correction.</title>
        <authorList>
            <person name="Todd S.M."/>
            <person name="Settlage R.E."/>
            <person name="Lahmers K.K."/>
            <person name="Slade D.J."/>
        </authorList>
    </citation>
    <scope>NUCLEOTIDE SEQUENCE [LARGE SCALE GENOMIC DNA]</scope>
    <source>
        <strain evidence="4">ATCC 27725</strain>
    </source>
</reference>
<dbReference type="RefSeq" id="WP_005947880.1">
    <property type="nucleotide sequence ID" value="NZ_CP028103.1"/>
</dbReference>
<accession>A0ABM6U5H6</accession>
<evidence type="ECO:0000256" key="1">
    <source>
        <dbReference type="SAM" id="Phobius"/>
    </source>
</evidence>
<keyword evidence="1" id="KW-1133">Transmembrane helix</keyword>
<evidence type="ECO:0000313" key="4">
    <source>
        <dbReference type="Proteomes" id="UP000241238"/>
    </source>
</evidence>
<gene>
    <name evidence="3" type="ORF">C4N18_10405</name>
</gene>
<dbReference type="Proteomes" id="UP000241238">
    <property type="component" value="Chromosome"/>
</dbReference>
<dbReference type="Gene3D" id="2.60.40.3100">
    <property type="entry name" value="Arylsulphate sulphotransferase monomer, N-terminal domain"/>
    <property type="match status" value="1"/>
</dbReference>
<evidence type="ECO:0000313" key="3">
    <source>
        <dbReference type="EMBL" id="AVQ31602.1"/>
    </source>
</evidence>
<evidence type="ECO:0000259" key="2">
    <source>
        <dbReference type="Pfam" id="PF17425"/>
    </source>
</evidence>
<feature type="transmembrane region" description="Helical" evidence="1">
    <location>
        <begin position="9"/>
        <end position="27"/>
    </location>
</feature>
<keyword evidence="1" id="KW-0812">Transmembrane</keyword>
<name>A0ABM6U5H6_FUSVA</name>